<dbReference type="Gene3D" id="1.20.1250.20">
    <property type="entry name" value="MFS general substrate transporter like domains"/>
    <property type="match status" value="2"/>
</dbReference>
<feature type="transmembrane region" description="Helical" evidence="6">
    <location>
        <begin position="15"/>
        <end position="33"/>
    </location>
</feature>
<dbReference type="EMBL" id="WTMQ01000009">
    <property type="protein sequence ID" value="MWL05924.1"/>
    <property type="molecule type" value="Genomic_DNA"/>
</dbReference>
<dbReference type="Pfam" id="PF07690">
    <property type="entry name" value="MFS_1"/>
    <property type="match status" value="1"/>
</dbReference>
<dbReference type="EMBL" id="WTML01000197">
    <property type="protein sequence ID" value="MWL00301.1"/>
    <property type="molecule type" value="Genomic_DNA"/>
</dbReference>
<evidence type="ECO:0000259" key="7">
    <source>
        <dbReference type="PROSITE" id="PS50850"/>
    </source>
</evidence>
<evidence type="ECO:0000256" key="2">
    <source>
        <dbReference type="ARBA" id="ARBA00022475"/>
    </source>
</evidence>
<sequence>MSIEGSEQISAGRKWLIIFTLSLGAGLIYQLPYLRFTYYDPLQKALGLDHTSFGNLMSVYGLVAMFMYWPGGWIADRFSSRKLLTFSLVATACGGFWLSTFPSYYICLLIHAIWGVTSILTFWSALVKVITRITSEEEQGKIFGFIEGGRGISASLVAFSTIALFSWMGEKTSDFSIVINIYSVIIFLSGVLCWFLLEDNASEIKSGDVIKDILVVLKMPAAWMMAGVIFCVYTGYAALSYTTPYMTEMFGLSVATAGVLGTVRTQILKAIGGPIGGMLSQKFGSATRIIRWGCIAMTFSLMAFLLMPANSSFLLLMIGNMMIFAGIIFALRGIYFSTIKEGKTPATLVGAVAGFISFVGYMPDSFIYTLIGHWLDKYPGGTGYQYMFMYMILFSVLGIFISTILIRYMKRNNGVYPVPSK</sequence>
<evidence type="ECO:0000256" key="4">
    <source>
        <dbReference type="ARBA" id="ARBA00022989"/>
    </source>
</evidence>
<dbReference type="InterPro" id="IPR020846">
    <property type="entry name" value="MFS_dom"/>
</dbReference>
<evidence type="ECO:0000256" key="3">
    <source>
        <dbReference type="ARBA" id="ARBA00022692"/>
    </source>
</evidence>
<dbReference type="PROSITE" id="PS50850">
    <property type="entry name" value="MFS"/>
    <property type="match status" value="1"/>
</dbReference>
<dbReference type="PANTHER" id="PTHR43124">
    <property type="entry name" value="PURINE EFFLUX PUMP PBUE"/>
    <property type="match status" value="1"/>
</dbReference>
<evidence type="ECO:0000313" key="10">
    <source>
        <dbReference type="Proteomes" id="UP000430081"/>
    </source>
</evidence>
<dbReference type="PANTHER" id="PTHR43124:SF3">
    <property type="entry name" value="CHLORAMPHENICOL EFFLUX PUMP RV0191"/>
    <property type="match status" value="1"/>
</dbReference>
<feature type="transmembrane region" description="Helical" evidence="6">
    <location>
        <begin position="83"/>
        <end position="106"/>
    </location>
</feature>
<organism evidence="9 10">
    <name type="scientific">Escherichia coli</name>
    <dbReference type="NCBI Taxonomy" id="562"/>
    <lineage>
        <taxon>Bacteria</taxon>
        <taxon>Pseudomonadati</taxon>
        <taxon>Pseudomonadota</taxon>
        <taxon>Gammaproteobacteria</taxon>
        <taxon>Enterobacterales</taxon>
        <taxon>Enterobacteriaceae</taxon>
        <taxon>Escherichia</taxon>
    </lineage>
</organism>
<proteinExistence type="predicted"/>
<evidence type="ECO:0000256" key="5">
    <source>
        <dbReference type="ARBA" id="ARBA00023136"/>
    </source>
</evidence>
<feature type="transmembrane region" description="Helical" evidence="6">
    <location>
        <begin position="289"/>
        <end position="307"/>
    </location>
</feature>
<keyword evidence="2" id="KW-1003">Cell membrane</keyword>
<evidence type="ECO:0000313" key="8">
    <source>
        <dbReference type="EMBL" id="MWL00301.1"/>
    </source>
</evidence>
<feature type="domain" description="Major facilitator superfamily (MFS) profile" evidence="7">
    <location>
        <begin position="10"/>
        <end position="410"/>
    </location>
</feature>
<reference evidence="10 11" key="1">
    <citation type="submission" date="2019-12" db="EMBL/GenBank/DDBJ databases">
        <title>Enteriobacteria Tanzani isolates_10432.</title>
        <authorList>
            <person name="Subbiah M."/>
            <person name="Call D."/>
        </authorList>
    </citation>
    <scope>NUCLEOTIDE SEQUENCE [LARGE SCALE GENOMIC DNA]</scope>
    <source>
        <strain evidence="9 10">10432wG7</strain>
        <strain evidence="8 11">10432wG8</strain>
    </source>
</reference>
<accession>A0A6D0DKC6</accession>
<feature type="transmembrane region" description="Helical" evidence="6">
    <location>
        <begin position="313"/>
        <end position="335"/>
    </location>
</feature>
<name>A0A6D0DKC6_ECOLX</name>
<dbReference type="GO" id="GO:0005886">
    <property type="term" value="C:plasma membrane"/>
    <property type="evidence" value="ECO:0007669"/>
    <property type="project" value="UniProtKB-SubCell"/>
</dbReference>
<feature type="transmembrane region" description="Helical" evidence="6">
    <location>
        <begin position="175"/>
        <end position="197"/>
    </location>
</feature>
<feature type="transmembrane region" description="Helical" evidence="6">
    <location>
        <begin position="209"/>
        <end position="237"/>
    </location>
</feature>
<dbReference type="AlphaFoldDB" id="A0A6D0DKC6"/>
<evidence type="ECO:0000256" key="6">
    <source>
        <dbReference type="SAM" id="Phobius"/>
    </source>
</evidence>
<keyword evidence="4 6" id="KW-1133">Transmembrane helix</keyword>
<feature type="transmembrane region" description="Helical" evidence="6">
    <location>
        <begin position="112"/>
        <end position="130"/>
    </location>
</feature>
<feature type="transmembrane region" description="Helical" evidence="6">
    <location>
        <begin position="53"/>
        <end position="71"/>
    </location>
</feature>
<feature type="transmembrane region" description="Helical" evidence="6">
    <location>
        <begin position="249"/>
        <end position="268"/>
    </location>
</feature>
<dbReference type="InterPro" id="IPR011701">
    <property type="entry name" value="MFS"/>
</dbReference>
<evidence type="ECO:0000256" key="1">
    <source>
        <dbReference type="ARBA" id="ARBA00004651"/>
    </source>
</evidence>
<dbReference type="CDD" id="cd06174">
    <property type="entry name" value="MFS"/>
    <property type="match status" value="1"/>
</dbReference>
<dbReference type="GO" id="GO:0022857">
    <property type="term" value="F:transmembrane transporter activity"/>
    <property type="evidence" value="ECO:0007669"/>
    <property type="project" value="InterPro"/>
</dbReference>
<comment type="caution">
    <text evidence="9">The sequence shown here is derived from an EMBL/GenBank/DDBJ whole genome shotgun (WGS) entry which is preliminary data.</text>
</comment>
<dbReference type="InterPro" id="IPR050189">
    <property type="entry name" value="MFS_Efflux_Transporters"/>
</dbReference>
<evidence type="ECO:0000313" key="11">
    <source>
        <dbReference type="Proteomes" id="UP000462271"/>
    </source>
</evidence>
<feature type="transmembrane region" description="Helical" evidence="6">
    <location>
        <begin position="347"/>
        <end position="371"/>
    </location>
</feature>
<comment type="subcellular location">
    <subcellularLocation>
        <location evidence="1">Cell membrane</location>
        <topology evidence="1">Multi-pass membrane protein</topology>
    </subcellularLocation>
</comment>
<protein>
    <submittedName>
        <fullName evidence="9">MFS transporter</fullName>
    </submittedName>
</protein>
<keyword evidence="3 6" id="KW-0812">Transmembrane</keyword>
<feature type="transmembrane region" description="Helical" evidence="6">
    <location>
        <begin position="383"/>
        <end position="406"/>
    </location>
</feature>
<dbReference type="SUPFAM" id="SSF103473">
    <property type="entry name" value="MFS general substrate transporter"/>
    <property type="match status" value="1"/>
</dbReference>
<dbReference type="Proteomes" id="UP000462271">
    <property type="component" value="Unassembled WGS sequence"/>
</dbReference>
<dbReference type="Proteomes" id="UP000430081">
    <property type="component" value="Unassembled WGS sequence"/>
</dbReference>
<dbReference type="InterPro" id="IPR036259">
    <property type="entry name" value="MFS_trans_sf"/>
</dbReference>
<evidence type="ECO:0000313" key="9">
    <source>
        <dbReference type="EMBL" id="MWL05924.1"/>
    </source>
</evidence>
<gene>
    <name evidence="9" type="ORF">GQM13_21140</name>
    <name evidence="8" type="ORF">GQM21_24610</name>
</gene>
<feature type="transmembrane region" description="Helical" evidence="6">
    <location>
        <begin position="151"/>
        <end position="169"/>
    </location>
</feature>
<dbReference type="RefSeq" id="WP_097512978.1">
    <property type="nucleotide sequence ID" value="NZ_JANFDX010000016.1"/>
</dbReference>
<keyword evidence="5 6" id="KW-0472">Membrane</keyword>